<gene>
    <name evidence="6" type="ORF">MUS1_04460</name>
</gene>
<dbReference type="PANTHER" id="PTHR47506">
    <property type="entry name" value="TRANSCRIPTIONAL REGULATORY PROTEIN"/>
    <property type="match status" value="1"/>
</dbReference>
<keyword evidence="2 4" id="KW-0238">DNA-binding</keyword>
<keyword evidence="1" id="KW-0805">Transcription regulation</keyword>
<sequence>MNKKRQQLIDIASMLFYKNGINSIGINEILNVSGIAKKTLYNHFESKEALIMAVLEQRHNHFISWIEEKLEGVNSNKELVNCLFIALESWFLNSEPTLGDFHGCFFINSTAEFSGSNHRISIFCRKHKHQVRQVIARSMINKSPLLLDAICIIKEGVITSAYVENDTSTARKGISVLEKFV</sequence>
<dbReference type="PROSITE" id="PS50977">
    <property type="entry name" value="HTH_TETR_2"/>
    <property type="match status" value="1"/>
</dbReference>
<evidence type="ECO:0000256" key="1">
    <source>
        <dbReference type="ARBA" id="ARBA00023015"/>
    </source>
</evidence>
<dbReference type="STRING" id="1122207.MUS1_04460"/>
<dbReference type="InterPro" id="IPR009057">
    <property type="entry name" value="Homeodomain-like_sf"/>
</dbReference>
<dbReference type="EMBL" id="JAMB01000011">
    <property type="protein sequence ID" value="ETX10087.1"/>
    <property type="molecule type" value="Genomic_DNA"/>
</dbReference>
<dbReference type="Pfam" id="PF00440">
    <property type="entry name" value="TetR_N"/>
    <property type="match status" value="1"/>
</dbReference>
<dbReference type="Proteomes" id="UP000054058">
    <property type="component" value="Unassembled WGS sequence"/>
</dbReference>
<keyword evidence="7" id="KW-1185">Reference proteome</keyword>
<keyword evidence="3" id="KW-0804">Transcription</keyword>
<evidence type="ECO:0000259" key="5">
    <source>
        <dbReference type="PROSITE" id="PS50977"/>
    </source>
</evidence>
<dbReference type="Gene3D" id="1.10.357.10">
    <property type="entry name" value="Tetracycline Repressor, domain 2"/>
    <property type="match status" value="1"/>
</dbReference>
<dbReference type="RefSeq" id="WP_036163012.1">
    <property type="nucleotide sequence ID" value="NZ_JAMB01000011.1"/>
</dbReference>
<comment type="caution">
    <text evidence="6">The sequence shown here is derived from an EMBL/GenBank/DDBJ whole genome shotgun (WGS) entry which is preliminary data.</text>
</comment>
<dbReference type="PATRIC" id="fig|1122207.3.peg.2511"/>
<dbReference type="GO" id="GO:0003677">
    <property type="term" value="F:DNA binding"/>
    <property type="evidence" value="ECO:0007669"/>
    <property type="project" value="UniProtKB-UniRule"/>
</dbReference>
<evidence type="ECO:0000256" key="2">
    <source>
        <dbReference type="ARBA" id="ARBA00023125"/>
    </source>
</evidence>
<evidence type="ECO:0000256" key="4">
    <source>
        <dbReference type="PROSITE-ProRule" id="PRU00335"/>
    </source>
</evidence>
<proteinExistence type="predicted"/>
<dbReference type="PRINTS" id="PR00455">
    <property type="entry name" value="HTHTETR"/>
</dbReference>
<feature type="domain" description="HTH tetR-type" evidence="5">
    <location>
        <begin position="2"/>
        <end position="62"/>
    </location>
</feature>
<organism evidence="6 7">
    <name type="scientific">Marinomonas ushuaiensis DSM 15871</name>
    <dbReference type="NCBI Taxonomy" id="1122207"/>
    <lineage>
        <taxon>Bacteria</taxon>
        <taxon>Pseudomonadati</taxon>
        <taxon>Pseudomonadota</taxon>
        <taxon>Gammaproteobacteria</taxon>
        <taxon>Oceanospirillales</taxon>
        <taxon>Oceanospirillaceae</taxon>
        <taxon>Marinomonas</taxon>
    </lineage>
</organism>
<evidence type="ECO:0000313" key="7">
    <source>
        <dbReference type="Proteomes" id="UP000054058"/>
    </source>
</evidence>
<evidence type="ECO:0000313" key="6">
    <source>
        <dbReference type="EMBL" id="ETX10087.1"/>
    </source>
</evidence>
<dbReference type="OrthoDB" id="116240at2"/>
<dbReference type="SUPFAM" id="SSF46689">
    <property type="entry name" value="Homeodomain-like"/>
    <property type="match status" value="1"/>
</dbReference>
<dbReference type="AlphaFoldDB" id="X7E2A5"/>
<name>X7E2A5_9GAMM</name>
<dbReference type="eggNOG" id="COG1309">
    <property type="taxonomic scope" value="Bacteria"/>
</dbReference>
<dbReference type="InterPro" id="IPR001647">
    <property type="entry name" value="HTH_TetR"/>
</dbReference>
<reference evidence="6 7" key="1">
    <citation type="submission" date="2014-01" db="EMBL/GenBank/DDBJ databases">
        <title>Marinomonas ushuaiensis DSM 15871 Genome Sequencing.</title>
        <authorList>
            <person name="Lai Q."/>
            <person name="Shao Z.S."/>
        </authorList>
    </citation>
    <scope>NUCLEOTIDE SEQUENCE [LARGE SCALE GENOMIC DNA]</scope>
    <source>
        <strain evidence="6 7">DSM 15871</strain>
    </source>
</reference>
<evidence type="ECO:0000256" key="3">
    <source>
        <dbReference type="ARBA" id="ARBA00023163"/>
    </source>
</evidence>
<protein>
    <submittedName>
        <fullName evidence="6">Transcriptional regulator</fullName>
    </submittedName>
</protein>
<dbReference type="PANTHER" id="PTHR47506:SF1">
    <property type="entry name" value="HTH-TYPE TRANSCRIPTIONAL REGULATOR YJDC"/>
    <property type="match status" value="1"/>
</dbReference>
<accession>X7E2A5</accession>
<feature type="DNA-binding region" description="H-T-H motif" evidence="4">
    <location>
        <begin position="25"/>
        <end position="44"/>
    </location>
</feature>